<evidence type="ECO:0000313" key="2">
    <source>
        <dbReference type="EMBL" id="SBS94967.1"/>
    </source>
</evidence>
<keyword evidence="1" id="KW-0812">Transmembrane</keyword>
<dbReference type="AlphaFoldDB" id="A0A1A8WSY5"/>
<gene>
    <name evidence="2" type="ORF">POVCU2_0092170</name>
</gene>
<name>A0A1A8WSY5_PLAOA</name>
<dbReference type="Proteomes" id="UP000078560">
    <property type="component" value="Unassembled WGS sequence"/>
</dbReference>
<feature type="transmembrane region" description="Helical" evidence="1">
    <location>
        <begin position="212"/>
        <end position="241"/>
    </location>
</feature>
<organism evidence="2 3">
    <name type="scientific">Plasmodium ovale curtisi</name>
    <dbReference type="NCBI Taxonomy" id="864141"/>
    <lineage>
        <taxon>Eukaryota</taxon>
        <taxon>Sar</taxon>
        <taxon>Alveolata</taxon>
        <taxon>Apicomplexa</taxon>
        <taxon>Aconoidasida</taxon>
        <taxon>Haemosporida</taxon>
        <taxon>Plasmodiidae</taxon>
        <taxon>Plasmodium</taxon>
        <taxon>Plasmodium (Plasmodium)</taxon>
    </lineage>
</organism>
<evidence type="ECO:0000256" key="1">
    <source>
        <dbReference type="SAM" id="Phobius"/>
    </source>
</evidence>
<accession>A0A1A8WSY5</accession>
<reference evidence="3" key="1">
    <citation type="submission" date="2016-05" db="EMBL/GenBank/DDBJ databases">
        <authorList>
            <person name="Naeem Raeece"/>
        </authorList>
    </citation>
    <scope>NUCLEOTIDE SEQUENCE [LARGE SCALE GENOMIC DNA]</scope>
</reference>
<dbReference type="EMBL" id="FLQU01001922">
    <property type="protein sequence ID" value="SBS94967.1"/>
    <property type="molecule type" value="Genomic_DNA"/>
</dbReference>
<dbReference type="VEuPathDB" id="PlasmoDB:PocGH01_00225500"/>
<protein>
    <submittedName>
        <fullName evidence="2">PIR Superfamily Protein</fullName>
    </submittedName>
</protein>
<keyword evidence="1" id="KW-1133">Transmembrane helix</keyword>
<sequence length="286" mass="33592">MSCDETKLKSRDYVNSLNDLHSHDWVVKNKIYLENIGNINDPILQHIFLYFVNNYEYGRSLYSTCKKVIRDDACRFLNKWLHRMKDMYTYAGKCTSKKNIWNVHINQFIELFKKNDTYENVPWCNVNNSDNIYMTTTFPNGFTLHDCNNSVSEVKTFCMDENPQPNTESSPSTNPCPPCISCDSVEHALNIKSSPSEVIPFHTQDSSSFMKIIISVLSTFLGIHVIHLLLYKYTPIVSWLYSKKLKKKRLGRYINEEYEDDIPENSFENNITCSEYRENYLRYHTA</sequence>
<evidence type="ECO:0000313" key="3">
    <source>
        <dbReference type="Proteomes" id="UP000078560"/>
    </source>
</evidence>
<keyword evidence="1" id="KW-0472">Membrane</keyword>
<dbReference type="InterPro" id="IPR008780">
    <property type="entry name" value="Plasmodium_Vir"/>
</dbReference>
<proteinExistence type="predicted"/>
<dbReference type="Pfam" id="PF05795">
    <property type="entry name" value="Plasmodium_Vir"/>
    <property type="match status" value="1"/>
</dbReference>